<accession>A0A657LSI8</accession>
<name>A0A657LSI8_9HYPH</name>
<dbReference type="Proteomes" id="UP000182661">
    <property type="component" value="Unassembled WGS sequence"/>
</dbReference>
<evidence type="ECO:0000313" key="1">
    <source>
        <dbReference type="EMBL" id="OJF95899.1"/>
    </source>
</evidence>
<evidence type="ECO:0008006" key="3">
    <source>
        <dbReference type="Google" id="ProtNLM"/>
    </source>
</evidence>
<dbReference type="OrthoDB" id="7206814at2"/>
<dbReference type="RefSeq" id="WP_071833650.1">
    <property type="nucleotide sequence ID" value="NZ_LSRP01000091.1"/>
</dbReference>
<keyword evidence="2" id="KW-1185">Reference proteome</keyword>
<comment type="caution">
    <text evidence="1">The sequence shown here is derived from an EMBL/GenBank/DDBJ whole genome shotgun (WGS) entry which is preliminary data.</text>
</comment>
<reference evidence="1 2" key="1">
    <citation type="submission" date="2016-02" db="EMBL/GenBank/DDBJ databases">
        <title>Genome sequencing of a beta-galactosidase producing bacteria Rhizobium sp. 59.</title>
        <authorList>
            <person name="Wang D."/>
            <person name="Kot W."/>
            <person name="Qin Y."/>
            <person name="Hansen L."/>
            <person name="Naqvi K."/>
            <person name="Rensing C."/>
        </authorList>
    </citation>
    <scope>NUCLEOTIDE SEQUENCE [LARGE SCALE GENOMIC DNA]</scope>
    <source>
        <strain evidence="1 2">59</strain>
    </source>
</reference>
<dbReference type="EMBL" id="LSRP01000091">
    <property type="protein sequence ID" value="OJF95899.1"/>
    <property type="molecule type" value="Genomic_DNA"/>
</dbReference>
<sequence>MGPVSHGIAGRANRHRGEVEAVIGGERRILCLTLGSLAELETAFAADNLMDLATRFSAGRLKAQDMIRILGAGLRGGGNLLSDDDVATMSVDGGLAGLARLTGTLLAATFGEAGESPANPPVPQQA</sequence>
<evidence type="ECO:0000313" key="2">
    <source>
        <dbReference type="Proteomes" id="UP000182661"/>
    </source>
</evidence>
<dbReference type="InterPro" id="IPR021791">
    <property type="entry name" value="Phage_TAC_11"/>
</dbReference>
<proteinExistence type="predicted"/>
<organism evidence="1 2">
    <name type="scientific">Pararhizobium antarcticum</name>
    <dbReference type="NCBI Taxonomy" id="1798805"/>
    <lineage>
        <taxon>Bacteria</taxon>
        <taxon>Pseudomonadati</taxon>
        <taxon>Pseudomonadota</taxon>
        <taxon>Alphaproteobacteria</taxon>
        <taxon>Hyphomicrobiales</taxon>
        <taxon>Rhizobiaceae</taxon>
        <taxon>Rhizobium/Agrobacterium group</taxon>
        <taxon>Pararhizobium</taxon>
    </lineage>
</organism>
<protein>
    <recommendedName>
        <fullName evidence="3">Transfer Agent</fullName>
    </recommendedName>
</protein>
<gene>
    <name evidence="1" type="ORF">AX760_18905</name>
</gene>
<dbReference type="Pfam" id="PF11836">
    <property type="entry name" value="Phage_TAC_11"/>
    <property type="match status" value="1"/>
</dbReference>
<dbReference type="AlphaFoldDB" id="A0A657LSI8"/>